<protein>
    <submittedName>
        <fullName evidence="9">Type IV secretory system conjugative DNA transfer family protein</fullName>
    </submittedName>
</protein>
<dbReference type="PANTHER" id="PTHR37937">
    <property type="entry name" value="CONJUGATIVE TRANSFER: DNA TRANSPORT"/>
    <property type="match status" value="1"/>
</dbReference>
<dbReference type="InterPro" id="IPR051539">
    <property type="entry name" value="T4SS-coupling_protein"/>
</dbReference>
<keyword evidence="10" id="KW-1185">Reference proteome</keyword>
<dbReference type="Pfam" id="PF02534">
    <property type="entry name" value="T4SS-DNA_transf"/>
    <property type="match status" value="2"/>
</dbReference>
<dbReference type="SUPFAM" id="SSF52540">
    <property type="entry name" value="P-loop containing nucleoside triphosphate hydrolases"/>
    <property type="match status" value="1"/>
</dbReference>
<keyword evidence="6 8" id="KW-0472">Membrane</keyword>
<proteinExistence type="inferred from homology"/>
<dbReference type="OrthoDB" id="9759295at2"/>
<sequence>MSDTKKLPAVLFGLGLTPFAAAGGLYLASWLFTRWLSLKSAPSVLMLPRYWPYYDRLPENMVFPLQATSVIALLLAAVPLAAILAALFMKPKRELHGSARFANTAEIAKTGLLKPPEKHKPSEPLPMPSLLLGRYRGKFLRWAGNEFLFVAARTRAGKGVSLIIPNCLHYRDSMAIYDPKFENFLLTAGYRASVGQKIFLFNPGGLMPGMSKADFDSGDTAHTERLFKQAKLIKGLRSHRWNPFSYVSRNPLFMYKDISNMAAIMLPMSAKSSGGDGNSSFWVESARKLFVGLALFMLETEDERENRNTDYRERSTLSYLYRLTSPKNGKNLSEWIRDELDRRNRTGRPLSDACQTLLDGFANGNAKTNADILATMTAPLGIFLDPVVEAATSGDDFRLDEPRRQRMTIYIGINPTETSTFSRLTNLFFSQFIQVNVGQGLPENNIDPDTGKTKLPFQCLLLMDEFPALGNIPAIQEGVSYVAGYGLRMMIIAQSPAQIEAVYGRENARAFFTNFAARALFTPRDQTEAEEYSKILGSETVKAKSVSRSRGKGTSRSQSVSDQKRALMYDSEIKQMPMDKCILDMAASRPIYADKIRYYDDPAFKERAGRPIPHIPELHFVSGGLKQHDDTPQTIPQEQVADTHPSEYGNKQELAQVFTDLIADPETAVMLGQILYSDWKLEMMPTVRSILAEDVSGGMPFADEADEENADSEAGNGGGLFDNIDD</sequence>
<dbReference type="InterPro" id="IPR027417">
    <property type="entry name" value="P-loop_NTPase"/>
</dbReference>
<comment type="caution">
    <text evidence="9">The sequence shown here is derived from an EMBL/GenBank/DDBJ whole genome shotgun (WGS) entry which is preliminary data.</text>
</comment>
<evidence type="ECO:0000256" key="5">
    <source>
        <dbReference type="ARBA" id="ARBA00022989"/>
    </source>
</evidence>
<keyword evidence="5 8" id="KW-1133">Transmembrane helix</keyword>
<feature type="region of interest" description="Disordered" evidence="7">
    <location>
        <begin position="699"/>
        <end position="726"/>
    </location>
</feature>
<name>A0A2P7U2J2_9NEIS</name>
<feature type="region of interest" description="Disordered" evidence="7">
    <location>
        <begin position="543"/>
        <end position="563"/>
    </location>
</feature>
<comment type="similarity">
    <text evidence="2">Belongs to the VirD4/TraG family.</text>
</comment>
<keyword evidence="4 8" id="KW-0812">Transmembrane</keyword>
<evidence type="ECO:0000256" key="4">
    <source>
        <dbReference type="ARBA" id="ARBA00022692"/>
    </source>
</evidence>
<evidence type="ECO:0000256" key="7">
    <source>
        <dbReference type="SAM" id="MobiDB-lite"/>
    </source>
</evidence>
<dbReference type="Gene3D" id="3.40.50.300">
    <property type="entry name" value="P-loop containing nucleotide triphosphate hydrolases"/>
    <property type="match status" value="1"/>
</dbReference>
<evidence type="ECO:0000256" key="2">
    <source>
        <dbReference type="ARBA" id="ARBA00008806"/>
    </source>
</evidence>
<dbReference type="InterPro" id="IPR003688">
    <property type="entry name" value="TraG/VirD4"/>
</dbReference>
<dbReference type="Proteomes" id="UP000241868">
    <property type="component" value="Unassembled WGS sequence"/>
</dbReference>
<organism evidence="9 10">
    <name type="scientific">Neisseria iguanae</name>
    <dbReference type="NCBI Taxonomy" id="90242"/>
    <lineage>
        <taxon>Bacteria</taxon>
        <taxon>Pseudomonadati</taxon>
        <taxon>Pseudomonadota</taxon>
        <taxon>Betaproteobacteria</taxon>
        <taxon>Neisseriales</taxon>
        <taxon>Neisseriaceae</taxon>
        <taxon>Neisseria</taxon>
    </lineage>
</organism>
<dbReference type="RefSeq" id="WP_106740231.1">
    <property type="nucleotide sequence ID" value="NZ_PXYY01000006.1"/>
</dbReference>
<evidence type="ECO:0000256" key="1">
    <source>
        <dbReference type="ARBA" id="ARBA00004651"/>
    </source>
</evidence>
<evidence type="ECO:0000256" key="8">
    <source>
        <dbReference type="SAM" id="Phobius"/>
    </source>
</evidence>
<dbReference type="CDD" id="cd01127">
    <property type="entry name" value="TrwB_TraG_TraD_VirD4"/>
    <property type="match status" value="1"/>
</dbReference>
<dbReference type="GO" id="GO:0005886">
    <property type="term" value="C:plasma membrane"/>
    <property type="evidence" value="ECO:0007669"/>
    <property type="project" value="UniProtKB-SubCell"/>
</dbReference>
<gene>
    <name evidence="9" type="ORF">C7N83_01915</name>
</gene>
<evidence type="ECO:0000256" key="6">
    <source>
        <dbReference type="ARBA" id="ARBA00023136"/>
    </source>
</evidence>
<accession>A0A2P7U2J2</accession>
<dbReference type="AlphaFoldDB" id="A0A2P7U2J2"/>
<evidence type="ECO:0000313" key="9">
    <source>
        <dbReference type="EMBL" id="PSJ81204.1"/>
    </source>
</evidence>
<reference evidence="9 10" key="1">
    <citation type="submission" date="2018-03" db="EMBL/GenBank/DDBJ databases">
        <title>Neisseria weixii sp. nov., isolated from the intestinal contents of Tibetan Plateau pika (Ochotona curzoniae) in Yushu, Qinghai Province, China.</title>
        <authorList>
            <person name="Gui Z."/>
        </authorList>
    </citation>
    <scope>NUCLEOTIDE SEQUENCE [LARGE SCALE GENOMIC DNA]</scope>
    <source>
        <strain evidence="9 10">ATCC 51483</strain>
    </source>
</reference>
<feature type="transmembrane region" description="Helical" evidence="8">
    <location>
        <begin position="63"/>
        <end position="88"/>
    </location>
</feature>
<dbReference type="EMBL" id="PXYY01000006">
    <property type="protein sequence ID" value="PSJ81204.1"/>
    <property type="molecule type" value="Genomic_DNA"/>
</dbReference>
<keyword evidence="3" id="KW-1003">Cell membrane</keyword>
<dbReference type="PANTHER" id="PTHR37937:SF1">
    <property type="entry name" value="CONJUGATIVE TRANSFER: DNA TRANSPORT"/>
    <property type="match status" value="1"/>
</dbReference>
<evidence type="ECO:0000313" key="10">
    <source>
        <dbReference type="Proteomes" id="UP000241868"/>
    </source>
</evidence>
<comment type="subcellular location">
    <subcellularLocation>
        <location evidence="1">Cell membrane</location>
        <topology evidence="1">Multi-pass membrane protein</topology>
    </subcellularLocation>
</comment>
<evidence type="ECO:0000256" key="3">
    <source>
        <dbReference type="ARBA" id="ARBA00022475"/>
    </source>
</evidence>
<feature type="transmembrane region" description="Helical" evidence="8">
    <location>
        <begin position="7"/>
        <end position="32"/>
    </location>
</feature>